<dbReference type="RefSeq" id="WP_198738735.1">
    <property type="nucleotide sequence ID" value="NZ_JAEIOS010000013.1"/>
</dbReference>
<gene>
    <name evidence="1" type="ORF">JDV75_07945</name>
</gene>
<name>A0A934M7M4_9CORY</name>
<dbReference type="EMBL" id="JAEIOS010000013">
    <property type="protein sequence ID" value="MBI8989692.1"/>
    <property type="molecule type" value="Genomic_DNA"/>
</dbReference>
<comment type="caution">
    <text evidence="1">The sequence shown here is derived from an EMBL/GenBank/DDBJ whole genome shotgun (WGS) entry which is preliminary data.</text>
</comment>
<evidence type="ECO:0000313" key="1">
    <source>
        <dbReference type="EMBL" id="MBI8989692.1"/>
    </source>
</evidence>
<proteinExistence type="predicted"/>
<accession>A0A934M7M4</accession>
<dbReference type="AlphaFoldDB" id="A0A934M7M4"/>
<sequence>MIIVPRDIDWMLEFTAGATFHGAMQLFATGRDPFENWPVLDRDELATMPARETRGEAALLLATTGPHVPVTCLEEALLHLWAVDELLGTDSSAGVEALHSPRTHCALEQLRVFCLTLSGVLFEQRLLFWLIFNDEGSMDYRIDGKTYIMGRGELGIPWEVATGGELPFHFGELFDSLVPCRDAVRWDPCLSFYPVGKLDLFFTGSPTSQPWLTDTASTLLARLADPRVWPTVTDLTRCDPYFFFAAYRGQALTQVGEDGTPLTVALRVIEQRVPDHGPEELYLRRLMEYLAQAINSEWTFASLLGGGGD</sequence>
<protein>
    <submittedName>
        <fullName evidence="1">Uncharacterized protein</fullName>
    </submittedName>
</protein>
<keyword evidence="2" id="KW-1185">Reference proteome</keyword>
<dbReference type="Proteomes" id="UP000645966">
    <property type="component" value="Unassembled WGS sequence"/>
</dbReference>
<evidence type="ECO:0000313" key="2">
    <source>
        <dbReference type="Proteomes" id="UP000645966"/>
    </source>
</evidence>
<reference evidence="1" key="1">
    <citation type="submission" date="2020-12" db="EMBL/GenBank/DDBJ databases">
        <title>Genome public.</title>
        <authorList>
            <person name="Sun Q."/>
        </authorList>
    </citation>
    <scope>NUCLEOTIDE SEQUENCE</scope>
    <source>
        <strain evidence="1">CCM 8863</strain>
    </source>
</reference>
<organism evidence="1 2">
    <name type="scientific">Corynebacterium meridianum</name>
    <dbReference type="NCBI Taxonomy" id="2765363"/>
    <lineage>
        <taxon>Bacteria</taxon>
        <taxon>Bacillati</taxon>
        <taxon>Actinomycetota</taxon>
        <taxon>Actinomycetes</taxon>
        <taxon>Mycobacteriales</taxon>
        <taxon>Corynebacteriaceae</taxon>
        <taxon>Corynebacterium</taxon>
    </lineage>
</organism>